<sequence length="96" mass="11091">MQCRGGSELVAEAGDQRRVICLPTKIRGKVGGAKFVDRSLVITVRRWDFNGYQLLFAFFILVCPRLKLIFYDIKERRLPAIQSRVDFIASHQRYAT</sequence>
<dbReference type="PANTHER" id="PTHR43868:SF1">
    <property type="entry name" value="P-LOOP CONTAINING NUCLEOSIDE TRIPHOSPHATE HYDROLASES SUPERFAMILY PROTEIN"/>
    <property type="match status" value="1"/>
</dbReference>
<dbReference type="InterPro" id="IPR040612">
    <property type="entry name" value="ArsA_HSP20-like"/>
</dbReference>
<dbReference type="Proteomes" id="UP000886885">
    <property type="component" value="Chromosome 8D"/>
</dbReference>
<feature type="domain" description="ArsA HSP20-like" evidence="1">
    <location>
        <begin position="4"/>
        <end position="43"/>
    </location>
</feature>
<dbReference type="EMBL" id="JAAWWB010000016">
    <property type="protein sequence ID" value="KAG6764149.1"/>
    <property type="molecule type" value="Genomic_DNA"/>
</dbReference>
<dbReference type="Pfam" id="PF17886">
    <property type="entry name" value="ArsA_HSP20"/>
    <property type="match status" value="1"/>
</dbReference>
<dbReference type="AlphaFoldDB" id="A0A8X8CSP9"/>
<dbReference type="OrthoDB" id="1811835at2759"/>
<keyword evidence="3" id="KW-1185">Reference proteome</keyword>
<accession>A0A8X8CSP9</accession>
<proteinExistence type="predicted"/>
<evidence type="ECO:0000313" key="2">
    <source>
        <dbReference type="EMBL" id="KAG6764149.1"/>
    </source>
</evidence>
<evidence type="ECO:0000259" key="1">
    <source>
        <dbReference type="Pfam" id="PF17886"/>
    </source>
</evidence>
<gene>
    <name evidence="2" type="ORF">POTOM_031607</name>
</gene>
<organism evidence="2 3">
    <name type="scientific">Populus tomentosa</name>
    <name type="common">Chinese white poplar</name>
    <dbReference type="NCBI Taxonomy" id="118781"/>
    <lineage>
        <taxon>Eukaryota</taxon>
        <taxon>Viridiplantae</taxon>
        <taxon>Streptophyta</taxon>
        <taxon>Embryophyta</taxon>
        <taxon>Tracheophyta</taxon>
        <taxon>Spermatophyta</taxon>
        <taxon>Magnoliopsida</taxon>
        <taxon>eudicotyledons</taxon>
        <taxon>Gunneridae</taxon>
        <taxon>Pentapetalae</taxon>
        <taxon>rosids</taxon>
        <taxon>fabids</taxon>
        <taxon>Malpighiales</taxon>
        <taxon>Salicaceae</taxon>
        <taxon>Saliceae</taxon>
        <taxon>Populus</taxon>
    </lineage>
</organism>
<protein>
    <recommendedName>
        <fullName evidence="1">ArsA HSP20-like domain-containing protein</fullName>
    </recommendedName>
</protein>
<name>A0A8X8CSP9_POPTO</name>
<dbReference type="InterPro" id="IPR053262">
    <property type="entry name" value="ArsA_ATPase-like"/>
</dbReference>
<comment type="caution">
    <text evidence="2">The sequence shown here is derived from an EMBL/GenBank/DDBJ whole genome shotgun (WGS) entry which is preliminary data.</text>
</comment>
<reference evidence="2" key="1">
    <citation type="journal article" date="2020" name="bioRxiv">
        <title>Hybrid origin of Populus tomentosa Carr. identified through genome sequencing and phylogenomic analysis.</title>
        <authorList>
            <person name="An X."/>
            <person name="Gao K."/>
            <person name="Chen Z."/>
            <person name="Li J."/>
            <person name="Yang X."/>
            <person name="Yang X."/>
            <person name="Zhou J."/>
            <person name="Guo T."/>
            <person name="Zhao T."/>
            <person name="Huang S."/>
            <person name="Miao D."/>
            <person name="Khan W.U."/>
            <person name="Rao P."/>
            <person name="Ye M."/>
            <person name="Lei B."/>
            <person name="Liao W."/>
            <person name="Wang J."/>
            <person name="Ji L."/>
            <person name="Li Y."/>
            <person name="Guo B."/>
            <person name="Mustafa N.S."/>
            <person name="Li S."/>
            <person name="Yun Q."/>
            <person name="Keller S.R."/>
            <person name="Mao J."/>
            <person name="Zhang R."/>
            <person name="Strauss S.H."/>
        </authorList>
    </citation>
    <scope>NUCLEOTIDE SEQUENCE</scope>
    <source>
        <strain evidence="2">GM15</strain>
        <tissue evidence="2">Leaf</tissue>
    </source>
</reference>
<evidence type="ECO:0000313" key="3">
    <source>
        <dbReference type="Proteomes" id="UP000886885"/>
    </source>
</evidence>
<dbReference type="PANTHER" id="PTHR43868">
    <property type="entry name" value="OS02G0711200 PROTEIN"/>
    <property type="match status" value="1"/>
</dbReference>